<dbReference type="EMBL" id="RTRY01000005">
    <property type="protein sequence ID" value="MJX46872.1"/>
    <property type="molecule type" value="Genomic_DNA"/>
</dbReference>
<protein>
    <recommendedName>
        <fullName evidence="3">CPXCG motif-containing cysteine-rich protein</fullName>
    </recommendedName>
</protein>
<reference evidence="2" key="2">
    <citation type="submission" date="2018-07" db="EMBL/GenBank/DDBJ databases">
        <authorList>
            <consortium name="GenomeTrakr network: Whole genome sequencing for foodborne pathogen traceback"/>
        </authorList>
    </citation>
    <scope>NUCLEOTIDE SEQUENCE [LARGE SCALE GENOMIC DNA]</scope>
    <source>
        <strain evidence="2">FDA00013282</strain>
    </source>
</reference>
<evidence type="ECO:0008006" key="3">
    <source>
        <dbReference type="Google" id="ProtNLM"/>
    </source>
</evidence>
<name>A0A3V9W5W8_SALER</name>
<organism evidence="2">
    <name type="scientific">Salmonella enterica</name>
    <name type="common">Salmonella choleraesuis</name>
    <dbReference type="NCBI Taxonomy" id="28901"/>
    <lineage>
        <taxon>Bacteria</taxon>
        <taxon>Pseudomonadati</taxon>
        <taxon>Pseudomonadota</taxon>
        <taxon>Gammaproteobacteria</taxon>
        <taxon>Enterobacterales</taxon>
        <taxon>Enterobacteriaceae</taxon>
        <taxon>Salmonella</taxon>
    </lineage>
</organism>
<reference evidence="1" key="1">
    <citation type="submission" date="2018-07" db="EMBL/GenBank/DDBJ databases">
        <authorList>
            <consortium name="PulseNet: The National Subtyping Network for Foodborne Disease Surveillance"/>
            <person name="Tarr C.L."/>
            <person name="Trees E."/>
            <person name="Katz L.S."/>
            <person name="Carleton-Romer H.A."/>
            <person name="Stroika S."/>
            <person name="Kucerova Z."/>
            <person name="Roache K.F."/>
            <person name="Sabol A.L."/>
            <person name="Besser J."/>
            <person name="Gerner-Smidt P."/>
        </authorList>
    </citation>
    <scope>NUCLEOTIDE SEQUENCE [LARGE SCALE GENOMIC DNA]</scope>
    <source>
        <strain evidence="1">08-0470</strain>
    </source>
</reference>
<accession>A0A3V9W5W8</accession>
<proteinExistence type="predicted"/>
<sequence length="66" mass="7519">MADTTAEWNLSIDTQCPHCNHNFDLRCELVDNVSSIQICETDTVATRDYETACPECGHEFTVDFVY</sequence>
<dbReference type="Proteomes" id="UP000885264">
    <property type="component" value="Unassembled WGS sequence"/>
</dbReference>
<dbReference type="EMBL" id="AAGWGZ010000001">
    <property type="protein sequence ID" value="EBS6846343.1"/>
    <property type="molecule type" value="Genomic_DNA"/>
</dbReference>
<gene>
    <name evidence="1" type="ORF">CBX34_01010</name>
    <name evidence="2" type="ORF">DTA53_08115</name>
</gene>
<dbReference type="AlphaFoldDB" id="A0A3V9W5W8"/>
<evidence type="ECO:0000313" key="2">
    <source>
        <dbReference type="EMBL" id="MJX46872.1"/>
    </source>
</evidence>
<evidence type="ECO:0000313" key="1">
    <source>
        <dbReference type="EMBL" id="EBS6846343.1"/>
    </source>
</evidence>
<comment type="caution">
    <text evidence="2">The sequence shown here is derived from an EMBL/GenBank/DDBJ whole genome shotgun (WGS) entry which is preliminary data.</text>
</comment>